<proteinExistence type="predicted"/>
<evidence type="ECO:0000313" key="2">
    <source>
        <dbReference type="EnsemblMetazoa" id="GBRI041920-PA"/>
    </source>
</evidence>
<feature type="region of interest" description="Disordered" evidence="1">
    <location>
        <begin position="47"/>
        <end position="68"/>
    </location>
</feature>
<dbReference type="AlphaFoldDB" id="A0A1A9X2I5"/>
<dbReference type="Proteomes" id="UP000091820">
    <property type="component" value="Unassembled WGS sequence"/>
</dbReference>
<name>A0A1A9X2I5_9MUSC</name>
<protein>
    <submittedName>
        <fullName evidence="2">Uncharacterized protein</fullName>
    </submittedName>
</protein>
<reference evidence="2" key="2">
    <citation type="submission" date="2020-05" db="UniProtKB">
        <authorList>
            <consortium name="EnsemblMetazoa"/>
        </authorList>
    </citation>
    <scope>IDENTIFICATION</scope>
    <source>
        <strain evidence="2">IAEA</strain>
    </source>
</reference>
<dbReference type="VEuPathDB" id="VectorBase:GBRI041920"/>
<evidence type="ECO:0000256" key="1">
    <source>
        <dbReference type="SAM" id="MobiDB-lite"/>
    </source>
</evidence>
<organism evidence="2 3">
    <name type="scientific">Glossina brevipalpis</name>
    <dbReference type="NCBI Taxonomy" id="37001"/>
    <lineage>
        <taxon>Eukaryota</taxon>
        <taxon>Metazoa</taxon>
        <taxon>Ecdysozoa</taxon>
        <taxon>Arthropoda</taxon>
        <taxon>Hexapoda</taxon>
        <taxon>Insecta</taxon>
        <taxon>Pterygota</taxon>
        <taxon>Neoptera</taxon>
        <taxon>Endopterygota</taxon>
        <taxon>Diptera</taxon>
        <taxon>Brachycera</taxon>
        <taxon>Muscomorpha</taxon>
        <taxon>Hippoboscoidea</taxon>
        <taxon>Glossinidae</taxon>
        <taxon>Glossina</taxon>
    </lineage>
</organism>
<feature type="compositionally biased region" description="Basic and acidic residues" evidence="1">
    <location>
        <begin position="48"/>
        <end position="60"/>
    </location>
</feature>
<accession>A0A1A9X2I5</accession>
<keyword evidence="3" id="KW-1185">Reference proteome</keyword>
<reference evidence="3" key="1">
    <citation type="submission" date="2014-03" db="EMBL/GenBank/DDBJ databases">
        <authorList>
            <person name="Aksoy S."/>
            <person name="Warren W."/>
            <person name="Wilson R.K."/>
        </authorList>
    </citation>
    <scope>NUCLEOTIDE SEQUENCE [LARGE SCALE GENOMIC DNA]</scope>
    <source>
        <strain evidence="3">IAEA</strain>
    </source>
</reference>
<dbReference type="EnsemblMetazoa" id="GBRI041920-RA">
    <property type="protein sequence ID" value="GBRI041920-PA"/>
    <property type="gene ID" value="GBRI041920"/>
</dbReference>
<sequence>MSKVKANFVSSNLNLPLFLVSRNKIKDEQLVNVKSLIKKQSRRYTKNCKSDNDMENETHLQRKHRNSVGDYKKKEELLNECIDRKSSRSTTGHFFQENQIRLPPNLYDVVKKPFLSRKGMNGAYISRIGRKTFQVPTGVAPNEYNTLISLKDKLNNKCNSYKGVFLESSRIPSTRTMVSSLVTCKKNPKEPGPCSYKGIISKKTPPTKQRVTPNPHQFYRNSIIPVKKNVIHKRHTSFTPGPGRYETRYWKICPCPSHKIYKPNLYLLVDHEKRRKYMQQPYNKIRINKYCCPDWRHVIGGGYQRLFRGVIKREQRRDRNPRRMPQISKWVHMINSIPARVNTRLELPEKPTKVTYNTIIKLIMRRQIASNRRVAFGSGASRFAVRKKSRKTTLSLLNQPIVQKPSVNRKKINFSITSKPLFLIDSKYKEPSKRLIPPCTQVSRKRQFKFLALPAPKLLVSDEEINNGQKFPNLYHQPVDPIKYMVDTDQLTPEKANEIREFASEVVCFGSEANSYQLSLRKLNAMRSNISSLFS</sequence>
<evidence type="ECO:0000313" key="3">
    <source>
        <dbReference type="Proteomes" id="UP000091820"/>
    </source>
</evidence>